<accession>A0A242N8H3</accession>
<dbReference type="AlphaFoldDB" id="A0A242N8H3"/>
<name>A0A242N8H3_CABSO</name>
<evidence type="ECO:0000313" key="2">
    <source>
        <dbReference type="Proteomes" id="UP000195221"/>
    </source>
</evidence>
<sequence length="37" mass="4154">MGYIRLSQLRKARLSVTEFAGVCMVSMQKILIADQPV</sequence>
<reference evidence="1 2" key="1">
    <citation type="submission" date="2017-03" db="EMBL/GenBank/DDBJ databases">
        <title>Genome analysis of strain PAMC 26577.</title>
        <authorList>
            <person name="Oh H.-M."/>
            <person name="Yang J.-A."/>
        </authorList>
    </citation>
    <scope>NUCLEOTIDE SEQUENCE [LARGE SCALE GENOMIC DNA]</scope>
    <source>
        <strain evidence="1 2">PAMC 26577</strain>
    </source>
</reference>
<proteinExistence type="predicted"/>
<organism evidence="1 2">
    <name type="scientific">Caballeronia sordidicola</name>
    <name type="common">Burkholderia sordidicola</name>
    <dbReference type="NCBI Taxonomy" id="196367"/>
    <lineage>
        <taxon>Bacteria</taxon>
        <taxon>Pseudomonadati</taxon>
        <taxon>Pseudomonadota</taxon>
        <taxon>Betaproteobacteria</taxon>
        <taxon>Burkholderiales</taxon>
        <taxon>Burkholderiaceae</taxon>
        <taxon>Caballeronia</taxon>
    </lineage>
</organism>
<comment type="caution">
    <text evidence="1">The sequence shown here is derived from an EMBL/GenBank/DDBJ whole genome shotgun (WGS) entry which is preliminary data.</text>
</comment>
<gene>
    <name evidence="1" type="ORF">PAMC26577_00915</name>
</gene>
<dbReference type="EMBL" id="NBTZ01000009">
    <property type="protein sequence ID" value="OTP79456.1"/>
    <property type="molecule type" value="Genomic_DNA"/>
</dbReference>
<dbReference type="Proteomes" id="UP000195221">
    <property type="component" value="Unassembled WGS sequence"/>
</dbReference>
<protein>
    <submittedName>
        <fullName evidence="1">Uncharacterized protein</fullName>
    </submittedName>
</protein>
<evidence type="ECO:0000313" key="1">
    <source>
        <dbReference type="EMBL" id="OTP79456.1"/>
    </source>
</evidence>